<reference evidence="2 3" key="1">
    <citation type="submission" date="2024-11" db="EMBL/GenBank/DDBJ databases">
        <title>Chromosome-level genome assembly of the freshwater bivalve Anodonta woodiana.</title>
        <authorList>
            <person name="Chen X."/>
        </authorList>
    </citation>
    <scope>NUCLEOTIDE SEQUENCE [LARGE SCALE GENOMIC DNA]</scope>
    <source>
        <strain evidence="2">MN2024</strain>
        <tissue evidence="2">Gills</tissue>
    </source>
</reference>
<name>A0ABD3US56_SINWO</name>
<comment type="caution">
    <text evidence="2">The sequence shown here is derived from an EMBL/GenBank/DDBJ whole genome shotgun (WGS) entry which is preliminary data.</text>
</comment>
<evidence type="ECO:0000256" key="1">
    <source>
        <dbReference type="SAM" id="MobiDB-lite"/>
    </source>
</evidence>
<accession>A0ABD3US56</accession>
<dbReference type="EMBL" id="JBJQND010000015">
    <property type="protein sequence ID" value="KAL3851997.1"/>
    <property type="molecule type" value="Genomic_DNA"/>
</dbReference>
<gene>
    <name evidence="2" type="ORF">ACJMK2_015686</name>
</gene>
<evidence type="ECO:0000313" key="2">
    <source>
        <dbReference type="EMBL" id="KAL3851997.1"/>
    </source>
</evidence>
<organism evidence="2 3">
    <name type="scientific">Sinanodonta woodiana</name>
    <name type="common">Chinese pond mussel</name>
    <name type="synonym">Anodonta woodiana</name>
    <dbReference type="NCBI Taxonomy" id="1069815"/>
    <lineage>
        <taxon>Eukaryota</taxon>
        <taxon>Metazoa</taxon>
        <taxon>Spiralia</taxon>
        <taxon>Lophotrochozoa</taxon>
        <taxon>Mollusca</taxon>
        <taxon>Bivalvia</taxon>
        <taxon>Autobranchia</taxon>
        <taxon>Heteroconchia</taxon>
        <taxon>Palaeoheterodonta</taxon>
        <taxon>Unionida</taxon>
        <taxon>Unionoidea</taxon>
        <taxon>Unionidae</taxon>
        <taxon>Unioninae</taxon>
        <taxon>Sinanodonta</taxon>
    </lineage>
</organism>
<protein>
    <submittedName>
        <fullName evidence="2">Uncharacterized protein</fullName>
    </submittedName>
</protein>
<keyword evidence="3" id="KW-1185">Reference proteome</keyword>
<sequence length="209" mass="23378">MSIQYDARPPGFINNFVQNASLNISPYVHAAMGSFGDVYTPSGVNMRKTYFSPIASADNPHVVQIAADKWREEGGYDLSSIAQHSHAFGQHFYGVRRYAIPGHKLARNINSTPDPHGSELDNNVNKHIDQRKLNTWNLEGSRLDPKLVMSPKQREKEEKISSISGEGFHQKDTAQSNKAMINSVHPSQSVYFKHKGSNFSGISKVRVRL</sequence>
<dbReference type="AlphaFoldDB" id="A0ABD3US56"/>
<dbReference type="Proteomes" id="UP001634394">
    <property type="component" value="Unassembled WGS sequence"/>
</dbReference>
<feature type="region of interest" description="Disordered" evidence="1">
    <location>
        <begin position="150"/>
        <end position="171"/>
    </location>
</feature>
<proteinExistence type="predicted"/>
<evidence type="ECO:0000313" key="3">
    <source>
        <dbReference type="Proteomes" id="UP001634394"/>
    </source>
</evidence>